<dbReference type="RefSeq" id="WP_145390442.1">
    <property type="nucleotide sequence ID" value="NZ_CP037423.1"/>
</dbReference>
<organism evidence="3 4">
    <name type="scientific">Stieleria neptunia</name>
    <dbReference type="NCBI Taxonomy" id="2527979"/>
    <lineage>
        <taxon>Bacteria</taxon>
        <taxon>Pseudomonadati</taxon>
        <taxon>Planctomycetota</taxon>
        <taxon>Planctomycetia</taxon>
        <taxon>Pirellulales</taxon>
        <taxon>Pirellulaceae</taxon>
        <taxon>Stieleria</taxon>
    </lineage>
</organism>
<feature type="compositionally biased region" description="Low complexity" evidence="1">
    <location>
        <begin position="1"/>
        <end position="17"/>
    </location>
</feature>
<evidence type="ECO:0000256" key="1">
    <source>
        <dbReference type="SAM" id="MobiDB-lite"/>
    </source>
</evidence>
<dbReference type="Proteomes" id="UP000319004">
    <property type="component" value="Chromosome"/>
</dbReference>
<keyword evidence="2" id="KW-0472">Membrane</keyword>
<feature type="transmembrane region" description="Helical" evidence="2">
    <location>
        <begin position="37"/>
        <end position="57"/>
    </location>
</feature>
<evidence type="ECO:0008006" key="5">
    <source>
        <dbReference type="Google" id="ProtNLM"/>
    </source>
</evidence>
<protein>
    <recommendedName>
        <fullName evidence="5">PepSY-associated TM helix</fullName>
    </recommendedName>
</protein>
<dbReference type="Pfam" id="PF03929">
    <property type="entry name" value="PepSY_TM"/>
    <property type="match status" value="1"/>
</dbReference>
<dbReference type="EMBL" id="CP037423">
    <property type="protein sequence ID" value="QDV46311.1"/>
    <property type="molecule type" value="Genomic_DNA"/>
</dbReference>
<sequence>MTQSESSRPSAESSGGARRSGRKRVTRLTVLIRRVHLYAGLFLLPWVFLYGVTGAMYNHKGLLPELEIHSVGAAVTEATPLASFPTADELASRVIKKLREAAPDSEIELSEESTPQFNNNLIIEAVGGEQKRSVEIDPVRRTACVMLYPENEEVLEPMLKDVRSIALDENPYLLARQAVPEIVSAAGFDAPSSTQPMGWCKLNFIATVDGEPARVTYVLRDGHIDITRYEGQDGMSPRQFFMRLHTSHGQPPHWNGRMYWSLILDAMAIAMVTWGLSGLVMWWQLKRTRLIGSLVILASVLTASGLYLSMLDFYATTKL</sequence>
<feature type="region of interest" description="Disordered" evidence="1">
    <location>
        <begin position="1"/>
        <end position="20"/>
    </location>
</feature>
<keyword evidence="2" id="KW-1133">Transmembrane helix</keyword>
<evidence type="ECO:0000313" key="4">
    <source>
        <dbReference type="Proteomes" id="UP000319004"/>
    </source>
</evidence>
<keyword evidence="2" id="KW-0812">Transmembrane</keyword>
<proteinExistence type="predicted"/>
<accession>A0A518HZN1</accession>
<reference evidence="3 4" key="1">
    <citation type="submission" date="2019-03" db="EMBL/GenBank/DDBJ databases">
        <title>Deep-cultivation of Planctomycetes and their phenomic and genomic characterization uncovers novel biology.</title>
        <authorList>
            <person name="Wiegand S."/>
            <person name="Jogler M."/>
            <person name="Boedeker C."/>
            <person name="Pinto D."/>
            <person name="Vollmers J."/>
            <person name="Rivas-Marin E."/>
            <person name="Kohn T."/>
            <person name="Peeters S.H."/>
            <person name="Heuer A."/>
            <person name="Rast P."/>
            <person name="Oberbeckmann S."/>
            <person name="Bunk B."/>
            <person name="Jeske O."/>
            <person name="Meyerdierks A."/>
            <person name="Storesund J.E."/>
            <person name="Kallscheuer N."/>
            <person name="Luecker S."/>
            <person name="Lage O.M."/>
            <person name="Pohl T."/>
            <person name="Merkel B.J."/>
            <person name="Hornburger P."/>
            <person name="Mueller R.-W."/>
            <person name="Bruemmer F."/>
            <person name="Labrenz M."/>
            <person name="Spormann A.M."/>
            <person name="Op den Camp H."/>
            <person name="Overmann J."/>
            <person name="Amann R."/>
            <person name="Jetten M.S.M."/>
            <person name="Mascher T."/>
            <person name="Medema M.H."/>
            <person name="Devos D.P."/>
            <person name="Kaster A.-K."/>
            <person name="Ovreas L."/>
            <person name="Rohde M."/>
            <person name="Galperin M.Y."/>
            <person name="Jogler C."/>
        </authorList>
    </citation>
    <scope>NUCLEOTIDE SEQUENCE [LARGE SCALE GENOMIC DNA]</scope>
    <source>
        <strain evidence="3 4">Enr13</strain>
    </source>
</reference>
<dbReference type="InterPro" id="IPR005625">
    <property type="entry name" value="PepSY-ass_TM"/>
</dbReference>
<evidence type="ECO:0000313" key="3">
    <source>
        <dbReference type="EMBL" id="QDV46311.1"/>
    </source>
</evidence>
<evidence type="ECO:0000256" key="2">
    <source>
        <dbReference type="SAM" id="Phobius"/>
    </source>
</evidence>
<gene>
    <name evidence="3" type="ORF">Enr13x_62200</name>
</gene>
<dbReference type="OrthoDB" id="213240at2"/>
<dbReference type="KEGG" id="snep:Enr13x_62200"/>
<name>A0A518HZN1_9BACT</name>
<feature type="transmembrane region" description="Helical" evidence="2">
    <location>
        <begin position="290"/>
        <end position="310"/>
    </location>
</feature>
<dbReference type="AlphaFoldDB" id="A0A518HZN1"/>
<feature type="transmembrane region" description="Helical" evidence="2">
    <location>
        <begin position="258"/>
        <end position="283"/>
    </location>
</feature>
<keyword evidence="4" id="KW-1185">Reference proteome</keyword>